<dbReference type="EMBL" id="VFMN01000001">
    <property type="protein sequence ID" value="TQJ08113.1"/>
    <property type="molecule type" value="Genomic_DNA"/>
</dbReference>
<dbReference type="GO" id="GO:0016020">
    <property type="term" value="C:membrane"/>
    <property type="evidence" value="ECO:0007669"/>
    <property type="project" value="InterPro"/>
</dbReference>
<name>A0A542DYD9_9MICO</name>
<dbReference type="InterPro" id="IPR011712">
    <property type="entry name" value="Sig_transdc_His_kin_sub3_dim/P"/>
</dbReference>
<dbReference type="CDD" id="cd16917">
    <property type="entry name" value="HATPase_UhpB-NarQ-NarX-like"/>
    <property type="match status" value="1"/>
</dbReference>
<evidence type="ECO:0000256" key="1">
    <source>
        <dbReference type="ARBA" id="ARBA00022679"/>
    </source>
</evidence>
<dbReference type="InterPro" id="IPR036890">
    <property type="entry name" value="HATPase_C_sf"/>
</dbReference>
<evidence type="ECO:0000313" key="8">
    <source>
        <dbReference type="Proteomes" id="UP000317893"/>
    </source>
</evidence>
<dbReference type="GO" id="GO:0000155">
    <property type="term" value="F:phosphorelay sensor kinase activity"/>
    <property type="evidence" value="ECO:0007669"/>
    <property type="project" value="InterPro"/>
</dbReference>
<dbReference type="OrthoDB" id="144293at2"/>
<protein>
    <submittedName>
        <fullName evidence="7">Histidine kinase</fullName>
    </submittedName>
</protein>
<proteinExistence type="predicted"/>
<dbReference type="SUPFAM" id="SSF55874">
    <property type="entry name" value="ATPase domain of HSP90 chaperone/DNA topoisomerase II/histidine kinase"/>
    <property type="match status" value="1"/>
</dbReference>
<dbReference type="InterPro" id="IPR050482">
    <property type="entry name" value="Sensor_HK_TwoCompSys"/>
</dbReference>
<gene>
    <name evidence="7" type="ORF">FB458_1195</name>
</gene>
<evidence type="ECO:0000259" key="6">
    <source>
        <dbReference type="Pfam" id="PF07730"/>
    </source>
</evidence>
<evidence type="ECO:0000256" key="4">
    <source>
        <dbReference type="SAM" id="Phobius"/>
    </source>
</evidence>
<organism evidence="7 8">
    <name type="scientific">Lapillicoccus jejuensis</name>
    <dbReference type="NCBI Taxonomy" id="402171"/>
    <lineage>
        <taxon>Bacteria</taxon>
        <taxon>Bacillati</taxon>
        <taxon>Actinomycetota</taxon>
        <taxon>Actinomycetes</taxon>
        <taxon>Micrococcales</taxon>
        <taxon>Intrasporangiaceae</taxon>
        <taxon>Lapillicoccus</taxon>
    </lineage>
</organism>
<dbReference type="InterPro" id="IPR003594">
    <property type="entry name" value="HATPase_dom"/>
</dbReference>
<keyword evidence="4" id="KW-1133">Transmembrane helix</keyword>
<dbReference type="Pfam" id="PF02518">
    <property type="entry name" value="HATPase_c"/>
    <property type="match status" value="1"/>
</dbReference>
<evidence type="ECO:0000259" key="5">
    <source>
        <dbReference type="Pfam" id="PF02518"/>
    </source>
</evidence>
<dbReference type="PANTHER" id="PTHR24421">
    <property type="entry name" value="NITRATE/NITRITE SENSOR PROTEIN NARX-RELATED"/>
    <property type="match status" value="1"/>
</dbReference>
<dbReference type="Gene3D" id="1.20.5.1930">
    <property type="match status" value="1"/>
</dbReference>
<dbReference type="AlphaFoldDB" id="A0A542DYD9"/>
<dbReference type="RefSeq" id="WP_141847591.1">
    <property type="nucleotide sequence ID" value="NZ_BAAAPR010000002.1"/>
</dbReference>
<sequence length="484" mass="51387">MTTTPEHDAPPAPTAPLAVTRPLEVGSPRAAVPTWVTVSRPGRRLDTRAAPTPRRTLLQLIGAVVLVLAVVVVLGSLAAARLAEREAVNDAAHTTDLIAEAVVQPALTDALASGDPTAVKAFDVLVRKHVLGDDVKRVKLWSPGGTVVYADEPRLVGRTFPLDAEQQEVFEHPTTRAEISDLSAQENQFETGGRLLEVYRPVWTSSGRPLLFEIYAPYGPVEDRATQLSRGFLGVFLSALLLLVVLLAPVVLGLARRLSLAARQRERLLEHAVEASGDERRRIAGTLHDGPVQELVATSYAVSGAAERARHEGQGALAHELDGLAGTVRGTIRALRTLLVDIYPPSLAQAGLAAALADLAQVVGRRGVQVRLDVDEQAAGALSDAQQRLIHRVAQECLRNVATHAAPCTATVSLSRDHGRTVLDVVDDGPGFDTGLVSDPRDGHYGLRVLADLAGDAGADLEVASAPGSGTHWRLALPETEATR</sequence>
<evidence type="ECO:0000313" key="7">
    <source>
        <dbReference type="EMBL" id="TQJ08113.1"/>
    </source>
</evidence>
<keyword evidence="2 7" id="KW-0418">Kinase</keyword>
<keyword evidence="4" id="KW-0472">Membrane</keyword>
<feature type="domain" description="Histidine kinase/HSP90-like ATPase" evidence="5">
    <location>
        <begin position="387"/>
        <end position="480"/>
    </location>
</feature>
<keyword evidence="8" id="KW-1185">Reference proteome</keyword>
<dbReference type="Proteomes" id="UP000317893">
    <property type="component" value="Unassembled WGS sequence"/>
</dbReference>
<reference evidence="7 8" key="1">
    <citation type="submission" date="2019-06" db="EMBL/GenBank/DDBJ databases">
        <title>Sequencing the genomes of 1000 actinobacteria strains.</title>
        <authorList>
            <person name="Klenk H.-P."/>
        </authorList>
    </citation>
    <scope>NUCLEOTIDE SEQUENCE [LARGE SCALE GENOMIC DNA]</scope>
    <source>
        <strain evidence="7 8">DSM 18607</strain>
    </source>
</reference>
<keyword evidence="3" id="KW-0902">Two-component regulatory system</keyword>
<accession>A0A542DYD9</accession>
<dbReference type="Gene3D" id="3.30.565.10">
    <property type="entry name" value="Histidine kinase-like ATPase, C-terminal domain"/>
    <property type="match status" value="1"/>
</dbReference>
<comment type="caution">
    <text evidence="7">The sequence shown here is derived from an EMBL/GenBank/DDBJ whole genome shotgun (WGS) entry which is preliminary data.</text>
</comment>
<evidence type="ECO:0000256" key="3">
    <source>
        <dbReference type="ARBA" id="ARBA00023012"/>
    </source>
</evidence>
<dbReference type="Pfam" id="PF07730">
    <property type="entry name" value="HisKA_3"/>
    <property type="match status" value="1"/>
</dbReference>
<dbReference type="GO" id="GO:0046983">
    <property type="term" value="F:protein dimerization activity"/>
    <property type="evidence" value="ECO:0007669"/>
    <property type="project" value="InterPro"/>
</dbReference>
<keyword evidence="1" id="KW-0808">Transferase</keyword>
<feature type="domain" description="Signal transduction histidine kinase subgroup 3 dimerisation and phosphoacceptor" evidence="6">
    <location>
        <begin position="279"/>
        <end position="346"/>
    </location>
</feature>
<keyword evidence="4" id="KW-0812">Transmembrane</keyword>
<feature type="transmembrane region" description="Helical" evidence="4">
    <location>
        <begin position="57"/>
        <end position="80"/>
    </location>
</feature>
<evidence type="ECO:0000256" key="2">
    <source>
        <dbReference type="ARBA" id="ARBA00022777"/>
    </source>
</evidence>
<feature type="transmembrane region" description="Helical" evidence="4">
    <location>
        <begin position="232"/>
        <end position="255"/>
    </location>
</feature>